<evidence type="ECO:0000256" key="10">
    <source>
        <dbReference type="ARBA" id="ARBA00023157"/>
    </source>
</evidence>
<evidence type="ECO:0000313" key="14">
    <source>
        <dbReference type="Proteomes" id="UP000010422"/>
    </source>
</evidence>
<comment type="function">
    <text evidence="11">Mitochondrial intermembrane chaperone that participates in the import and insertion of some multi-pass transmembrane proteins into the mitochondrial inner membrane. Also required for the transfer of beta-barrel precursors from the TOM complex to the sorting and assembly machinery (SAM complex) of the outer membrane. Acts as a chaperone-like protein that protects the hydrophobic precursors from aggregation and guide them through the mitochondrial intermembrane space.</text>
</comment>
<dbReference type="VEuPathDB" id="FungiDB:PNEJI1_003020"/>
<dbReference type="FunCoup" id="L0PBS8">
    <property type="interactions" value="199"/>
</dbReference>
<dbReference type="InterPro" id="IPR004217">
    <property type="entry name" value="Tim10-like"/>
</dbReference>
<dbReference type="Proteomes" id="UP000010422">
    <property type="component" value="Unassembled WGS sequence"/>
</dbReference>
<dbReference type="SUPFAM" id="SSF144122">
    <property type="entry name" value="Tim10-like"/>
    <property type="match status" value="1"/>
</dbReference>
<comment type="caution">
    <text evidence="13">The sequence shown here is derived from an EMBL/GenBank/DDBJ whole genome shotgun (WGS) entry which is preliminary data.</text>
</comment>
<comment type="similarity">
    <text evidence="2 11">Belongs to the small Tim family.</text>
</comment>
<evidence type="ECO:0000256" key="7">
    <source>
        <dbReference type="ARBA" id="ARBA00022927"/>
    </source>
</evidence>
<dbReference type="PANTHER" id="PTHR11038:SF16">
    <property type="entry name" value="MITOCHONDRIAL IMPORT INNER MEMBRANE TRANSLOCASE SUBUNIT TIM10"/>
    <property type="match status" value="1"/>
</dbReference>
<comment type="subcellular location">
    <subcellularLocation>
        <location evidence="1 11">Mitochondrion inner membrane</location>
        <topology evidence="1 11">Peripheral membrane protein</topology>
        <orientation evidence="1 11">Intermembrane side</orientation>
    </subcellularLocation>
</comment>
<keyword evidence="5 11" id="KW-0472">Membrane</keyword>
<evidence type="ECO:0000256" key="2">
    <source>
        <dbReference type="ARBA" id="ARBA00006720"/>
    </source>
</evidence>
<keyword evidence="10 11" id="KW-1015">Disulfide bond</keyword>
<evidence type="ECO:0000256" key="1">
    <source>
        <dbReference type="ARBA" id="ARBA00004137"/>
    </source>
</evidence>
<comment type="subunit">
    <text evidence="11">Heterohexamer.</text>
</comment>
<keyword evidence="6" id="KW-0862">Zinc</keyword>
<name>L0PBS8_PNEJI</name>
<evidence type="ECO:0000313" key="13">
    <source>
        <dbReference type="EMBL" id="CCJ29682.1"/>
    </source>
</evidence>
<organism evidence="14">
    <name type="scientific">Pneumocystis jirovecii</name>
    <name type="common">Human pneumocystis pneumonia agent</name>
    <dbReference type="NCBI Taxonomy" id="42068"/>
    <lineage>
        <taxon>Eukaryota</taxon>
        <taxon>Fungi</taxon>
        <taxon>Dikarya</taxon>
        <taxon>Ascomycota</taxon>
        <taxon>Taphrinomycotina</taxon>
        <taxon>Pneumocystomycetes</taxon>
        <taxon>Pneumocystaceae</taxon>
        <taxon>Pneumocystis</taxon>
    </lineage>
</organism>
<dbReference type="GO" id="GO:0015031">
    <property type="term" value="P:protein transport"/>
    <property type="evidence" value="ECO:0007669"/>
    <property type="project" value="UniProtKB-KW"/>
</dbReference>
<comment type="domain">
    <text evidence="11">The twin CX3C motif contains 4 conserved Cys residues that form 2 disulfide bonds in the mitochondrial intermembrane space.</text>
</comment>
<evidence type="ECO:0000256" key="3">
    <source>
        <dbReference type="ARBA" id="ARBA00022448"/>
    </source>
</evidence>
<evidence type="ECO:0000256" key="6">
    <source>
        <dbReference type="ARBA" id="ARBA00022833"/>
    </source>
</evidence>
<sequence length="83" mass="8996">MPFFGFGHSGAGASQAINPQKVSAAENELDMITDLFTSKCIPPNYTDSELNKGESVCIDRCVAKFFEVNAKIGEVCSIFQCAR</sequence>
<keyword evidence="7 11" id="KW-0653">Protein transport</keyword>
<dbReference type="AlphaFoldDB" id="L0PBS8"/>
<gene>
    <name evidence="13" type="ORF">PNEJI1_003020</name>
</gene>
<dbReference type="PANTHER" id="PTHR11038">
    <property type="entry name" value="MITOCHONDRIAL IMPORT INNER MEMBRANE TRANSLOCASE SUBUNIT TIM10"/>
    <property type="match status" value="1"/>
</dbReference>
<keyword evidence="5 11" id="KW-0999">Mitochondrion inner membrane</keyword>
<evidence type="ECO:0000259" key="12">
    <source>
        <dbReference type="Pfam" id="PF02953"/>
    </source>
</evidence>
<evidence type="ECO:0000256" key="9">
    <source>
        <dbReference type="ARBA" id="ARBA00023128"/>
    </source>
</evidence>
<evidence type="ECO:0000256" key="8">
    <source>
        <dbReference type="ARBA" id="ARBA00023010"/>
    </source>
</evidence>
<dbReference type="EMBL" id="CAKM01000205">
    <property type="protein sequence ID" value="CCJ29682.1"/>
    <property type="molecule type" value="Genomic_DNA"/>
</dbReference>
<keyword evidence="11" id="KW-0143">Chaperone</keyword>
<dbReference type="Gene3D" id="1.10.287.810">
    <property type="entry name" value="Mitochondrial import inner membrane translocase subunit tim13 like domains"/>
    <property type="match status" value="1"/>
</dbReference>
<keyword evidence="4" id="KW-0479">Metal-binding</keyword>
<evidence type="ECO:0000256" key="11">
    <source>
        <dbReference type="RuleBase" id="RU367043"/>
    </source>
</evidence>
<dbReference type="STRING" id="1209962.L0PBS8"/>
<protein>
    <recommendedName>
        <fullName evidence="11">Mitochondrial import inner membrane translocase subunit</fullName>
    </recommendedName>
</protein>
<dbReference type="InParanoid" id="L0PBS8"/>
<reference evidence="13 14" key="1">
    <citation type="journal article" date="2012" name="MBio">
        <title>De novo assembly of the Pneumocystis jirovecii genome from a single bronchoalveolar lavage fluid specimen from a patient.</title>
        <authorList>
            <person name="Cisse O.H."/>
            <person name="Pagni M."/>
            <person name="Hauser P.M."/>
        </authorList>
    </citation>
    <scope>NUCLEOTIDE SEQUENCE [LARGE SCALE GENOMIC DNA]</scope>
    <source>
        <strain evidence="13 14">SE8</strain>
    </source>
</reference>
<keyword evidence="3 11" id="KW-0813">Transport</keyword>
<dbReference type="Pfam" id="PF02953">
    <property type="entry name" value="zf-Tim10_DDP"/>
    <property type="match status" value="1"/>
</dbReference>
<accession>L0PBS8</accession>
<dbReference type="InterPro" id="IPR035427">
    <property type="entry name" value="Tim10-like_dom_sf"/>
</dbReference>
<evidence type="ECO:0000256" key="5">
    <source>
        <dbReference type="ARBA" id="ARBA00022792"/>
    </source>
</evidence>
<proteinExistence type="inferred from homology"/>
<dbReference type="GO" id="GO:0005743">
    <property type="term" value="C:mitochondrial inner membrane"/>
    <property type="evidence" value="ECO:0007669"/>
    <property type="project" value="UniProtKB-SubCell"/>
</dbReference>
<evidence type="ECO:0000256" key="4">
    <source>
        <dbReference type="ARBA" id="ARBA00022723"/>
    </source>
</evidence>
<keyword evidence="8 11" id="KW-0811">Translocation</keyword>
<keyword evidence="9 11" id="KW-0496">Mitochondrion</keyword>
<feature type="domain" description="Tim10-like" evidence="12">
    <location>
        <begin position="21"/>
        <end position="74"/>
    </location>
</feature>
<dbReference type="GO" id="GO:0046872">
    <property type="term" value="F:metal ion binding"/>
    <property type="evidence" value="ECO:0007669"/>
    <property type="project" value="UniProtKB-KW"/>
</dbReference>
<dbReference type="GO" id="GO:0045039">
    <property type="term" value="P:protein insertion into mitochondrial inner membrane"/>
    <property type="evidence" value="ECO:0007669"/>
    <property type="project" value="TreeGrafter"/>
</dbReference>